<dbReference type="InterPro" id="IPR029063">
    <property type="entry name" value="SAM-dependent_MTases_sf"/>
</dbReference>
<dbReference type="AlphaFoldDB" id="A0A7K2IXZ7"/>
<dbReference type="SUPFAM" id="SSF53335">
    <property type="entry name" value="S-adenosyl-L-methionine-dependent methyltransferases"/>
    <property type="match status" value="1"/>
</dbReference>
<gene>
    <name evidence="2" type="ORF">GTW20_21785</name>
</gene>
<dbReference type="Pfam" id="PF13649">
    <property type="entry name" value="Methyltransf_25"/>
    <property type="match status" value="1"/>
</dbReference>
<name>A0A7K2IXZ7_9ACTN</name>
<evidence type="ECO:0000313" key="3">
    <source>
        <dbReference type="Proteomes" id="UP000467124"/>
    </source>
</evidence>
<keyword evidence="2" id="KW-0489">Methyltransferase</keyword>
<accession>A0A7K2IXZ7</accession>
<dbReference type="InterPro" id="IPR041698">
    <property type="entry name" value="Methyltransf_25"/>
</dbReference>
<comment type="caution">
    <text evidence="2">The sequence shown here is derived from an EMBL/GenBank/DDBJ whole genome shotgun (WGS) entry which is preliminary data.</text>
</comment>
<keyword evidence="2" id="KW-0808">Transferase</keyword>
<evidence type="ECO:0000313" key="2">
    <source>
        <dbReference type="EMBL" id="MYR34813.1"/>
    </source>
</evidence>
<dbReference type="CDD" id="cd02440">
    <property type="entry name" value="AdoMet_MTases"/>
    <property type="match status" value="1"/>
</dbReference>
<dbReference type="Gene3D" id="3.40.50.150">
    <property type="entry name" value="Vaccinia Virus protein VP39"/>
    <property type="match status" value="1"/>
</dbReference>
<dbReference type="GO" id="GO:0008168">
    <property type="term" value="F:methyltransferase activity"/>
    <property type="evidence" value="ECO:0007669"/>
    <property type="project" value="UniProtKB-KW"/>
</dbReference>
<dbReference type="Proteomes" id="UP000467124">
    <property type="component" value="Unassembled WGS sequence"/>
</dbReference>
<sequence length="223" mass="24651">MATSTPVLRSVLTGLDTAHGPVVDIGAGTGLVTAAIAEILPTARIHSAEPSPNMRAILTSRVFADPDLRRRVTVLPEPAQELPLPDSISAAVLFGVAGHIPRTERRELWRRLADRLSPGGIVLVELMGVDTPRSIPYVRMCREPLGDQVYEWWISGEPVGPETMRWRTQWRVFRDGVRVRTVDDEYDWETFGVERLAEESGLTFRPLPGGAREATPEIGVLVK</sequence>
<feature type="domain" description="Methyltransferase" evidence="1">
    <location>
        <begin position="22"/>
        <end position="120"/>
    </location>
</feature>
<dbReference type="EMBL" id="WWHY01000001">
    <property type="protein sequence ID" value="MYR34813.1"/>
    <property type="molecule type" value="Genomic_DNA"/>
</dbReference>
<proteinExistence type="predicted"/>
<evidence type="ECO:0000259" key="1">
    <source>
        <dbReference type="Pfam" id="PF13649"/>
    </source>
</evidence>
<dbReference type="GO" id="GO:0032259">
    <property type="term" value="P:methylation"/>
    <property type="evidence" value="ECO:0007669"/>
    <property type="project" value="UniProtKB-KW"/>
</dbReference>
<protein>
    <submittedName>
        <fullName evidence="2">Methyltransferase domain-containing protein</fullName>
    </submittedName>
</protein>
<organism evidence="2 3">
    <name type="scientific">Nocardiopsis alba</name>
    <dbReference type="NCBI Taxonomy" id="53437"/>
    <lineage>
        <taxon>Bacteria</taxon>
        <taxon>Bacillati</taxon>
        <taxon>Actinomycetota</taxon>
        <taxon>Actinomycetes</taxon>
        <taxon>Streptosporangiales</taxon>
        <taxon>Nocardiopsidaceae</taxon>
        <taxon>Nocardiopsis</taxon>
    </lineage>
</organism>
<reference evidence="2 3" key="1">
    <citation type="journal article" date="2019" name="Nat. Commun.">
        <title>The antimicrobial potential of Streptomyces from insect microbiomes.</title>
        <authorList>
            <person name="Chevrette M.G."/>
            <person name="Carlson C.M."/>
            <person name="Ortega H.E."/>
            <person name="Thomas C."/>
            <person name="Ananiev G.E."/>
            <person name="Barns K.J."/>
            <person name="Book A.J."/>
            <person name="Cagnazzo J."/>
            <person name="Carlos C."/>
            <person name="Flanigan W."/>
            <person name="Grubbs K.J."/>
            <person name="Horn H.A."/>
            <person name="Hoffmann F.M."/>
            <person name="Klassen J.L."/>
            <person name="Knack J.J."/>
            <person name="Lewin G.R."/>
            <person name="McDonald B.R."/>
            <person name="Muller L."/>
            <person name="Melo W.G.P."/>
            <person name="Pinto-Tomas A.A."/>
            <person name="Schmitz A."/>
            <person name="Wendt-Pienkowski E."/>
            <person name="Wildman S."/>
            <person name="Zhao M."/>
            <person name="Zhang F."/>
            <person name="Bugni T.S."/>
            <person name="Andes D.R."/>
            <person name="Pupo M.T."/>
            <person name="Currie C.R."/>
        </authorList>
    </citation>
    <scope>NUCLEOTIDE SEQUENCE [LARGE SCALE GENOMIC DNA]</scope>
    <source>
        <strain evidence="2 3">SID5840</strain>
    </source>
</reference>
<dbReference type="RefSeq" id="WP_161111710.1">
    <property type="nucleotide sequence ID" value="NZ_WWHY01000001.1"/>
</dbReference>